<organism evidence="3 4">
    <name type="scientific">Thermobifida halotolerans</name>
    <dbReference type="NCBI Taxonomy" id="483545"/>
    <lineage>
        <taxon>Bacteria</taxon>
        <taxon>Bacillati</taxon>
        <taxon>Actinomycetota</taxon>
        <taxon>Actinomycetes</taxon>
        <taxon>Streptosporangiales</taxon>
        <taxon>Nocardiopsidaceae</taxon>
        <taxon>Thermobifida</taxon>
    </lineage>
</organism>
<proteinExistence type="predicted"/>
<dbReference type="InterPro" id="IPR001387">
    <property type="entry name" value="Cro/C1-type_HTH"/>
</dbReference>
<feature type="region of interest" description="Disordered" evidence="1">
    <location>
        <begin position="93"/>
        <end position="129"/>
    </location>
</feature>
<dbReference type="Pfam" id="PF13560">
    <property type="entry name" value="HTH_31"/>
    <property type="match status" value="1"/>
</dbReference>
<evidence type="ECO:0000313" key="4">
    <source>
        <dbReference type="Proteomes" id="UP000265719"/>
    </source>
</evidence>
<evidence type="ECO:0000259" key="2">
    <source>
        <dbReference type="PROSITE" id="PS50943"/>
    </source>
</evidence>
<dbReference type="EMBL" id="CP063196">
    <property type="protein sequence ID" value="UOE21282.1"/>
    <property type="molecule type" value="Genomic_DNA"/>
</dbReference>
<name>A0AA97LZP4_9ACTN</name>
<dbReference type="Gene3D" id="1.10.260.40">
    <property type="entry name" value="lambda repressor-like DNA-binding domains"/>
    <property type="match status" value="1"/>
</dbReference>
<dbReference type="Proteomes" id="UP000265719">
    <property type="component" value="Chromosome"/>
</dbReference>
<evidence type="ECO:0000313" key="3">
    <source>
        <dbReference type="EMBL" id="UOE21282.1"/>
    </source>
</evidence>
<gene>
    <name evidence="3" type="ORF">NI17_009190</name>
</gene>
<dbReference type="RefSeq" id="WP_084012622.1">
    <property type="nucleotide sequence ID" value="NZ_CP063196.1"/>
</dbReference>
<keyword evidence="4" id="KW-1185">Reference proteome</keyword>
<reference evidence="3" key="1">
    <citation type="submission" date="2020-10" db="EMBL/GenBank/DDBJ databases">
        <title>De novo genome project of the cellulose decomposer Thermobifida halotolerans type strain.</title>
        <authorList>
            <person name="Nagy I."/>
            <person name="Horvath B."/>
            <person name="Kukolya J."/>
            <person name="Nagy I."/>
            <person name="Orsini M."/>
        </authorList>
    </citation>
    <scope>NUCLEOTIDE SEQUENCE</scope>
    <source>
        <strain evidence="3">DSM 44931</strain>
    </source>
</reference>
<dbReference type="KEGG" id="thao:NI17_009190"/>
<accession>A0AA97LZP4</accession>
<dbReference type="SUPFAM" id="SSF47413">
    <property type="entry name" value="lambda repressor-like DNA-binding domains"/>
    <property type="match status" value="1"/>
</dbReference>
<feature type="domain" description="HTH cro/C1-type" evidence="2">
    <location>
        <begin position="22"/>
        <end position="75"/>
    </location>
</feature>
<sequence>MPQPLKTLRPGHSVRDWFGAELRHWRLERGLTQADLGRQVWTSGSLIGKIETAERECPEDLARKLDEVLGTGGVLGRAQELLKHRQPPKLAPALRREAAPSGTGLDGPCGRGTGTRHPAHAPLSQPFQVPSSVAPRLRWQSTLLHATRIASSSRRRKTGWTRSTGTGW</sequence>
<protein>
    <submittedName>
        <fullName evidence="3">Helix-turn-helix transcriptional regulator</fullName>
    </submittedName>
</protein>
<dbReference type="GO" id="GO:0003677">
    <property type="term" value="F:DNA binding"/>
    <property type="evidence" value="ECO:0007669"/>
    <property type="project" value="InterPro"/>
</dbReference>
<dbReference type="CDD" id="cd00093">
    <property type="entry name" value="HTH_XRE"/>
    <property type="match status" value="1"/>
</dbReference>
<evidence type="ECO:0000256" key="1">
    <source>
        <dbReference type="SAM" id="MobiDB-lite"/>
    </source>
</evidence>
<dbReference type="InterPro" id="IPR010982">
    <property type="entry name" value="Lambda_DNA-bd_dom_sf"/>
</dbReference>
<dbReference type="AlphaFoldDB" id="A0AA97LZP4"/>
<dbReference type="PROSITE" id="PS50943">
    <property type="entry name" value="HTH_CROC1"/>
    <property type="match status" value="1"/>
</dbReference>
<feature type="compositionally biased region" description="Gly residues" evidence="1">
    <location>
        <begin position="104"/>
        <end position="113"/>
    </location>
</feature>
<dbReference type="SMART" id="SM00530">
    <property type="entry name" value="HTH_XRE"/>
    <property type="match status" value="1"/>
</dbReference>